<name>A0A7W6RDW0_9PROT</name>
<evidence type="ECO:0008006" key="3">
    <source>
        <dbReference type="Google" id="ProtNLM"/>
    </source>
</evidence>
<protein>
    <recommendedName>
        <fullName evidence="3">Transposase</fullName>
    </recommendedName>
</protein>
<evidence type="ECO:0000313" key="2">
    <source>
        <dbReference type="Proteomes" id="UP000554286"/>
    </source>
</evidence>
<organism evidence="1 2">
    <name type="scientific">Roseospira visakhapatnamensis</name>
    <dbReference type="NCBI Taxonomy" id="390880"/>
    <lineage>
        <taxon>Bacteria</taxon>
        <taxon>Pseudomonadati</taxon>
        <taxon>Pseudomonadota</taxon>
        <taxon>Alphaproteobacteria</taxon>
        <taxon>Rhodospirillales</taxon>
        <taxon>Rhodospirillaceae</taxon>
        <taxon>Roseospira</taxon>
    </lineage>
</organism>
<accession>A0A7W6RDW0</accession>
<dbReference type="Proteomes" id="UP000554286">
    <property type="component" value="Unassembled WGS sequence"/>
</dbReference>
<comment type="caution">
    <text evidence="1">The sequence shown here is derived from an EMBL/GenBank/DDBJ whole genome shotgun (WGS) entry which is preliminary data.</text>
</comment>
<gene>
    <name evidence="1" type="ORF">GGD89_002373</name>
</gene>
<keyword evidence="2" id="KW-1185">Reference proteome</keyword>
<reference evidence="1 2" key="1">
    <citation type="submission" date="2020-08" db="EMBL/GenBank/DDBJ databases">
        <title>Genome sequencing of Purple Non-Sulfur Bacteria from various extreme environments.</title>
        <authorList>
            <person name="Mayer M."/>
        </authorList>
    </citation>
    <scope>NUCLEOTIDE SEQUENCE [LARGE SCALE GENOMIC DNA]</scope>
    <source>
        <strain evidence="1 2">JA131</strain>
    </source>
</reference>
<dbReference type="AlphaFoldDB" id="A0A7W6RDW0"/>
<proteinExistence type="predicted"/>
<evidence type="ECO:0000313" key="1">
    <source>
        <dbReference type="EMBL" id="MBB4266740.1"/>
    </source>
</evidence>
<sequence>MGAFYRRLAARIVKAKAVTATARKVVVLFYNALRHGMTYEDPGASYYEERHRRRVLANLRRRAKSLGYTLTEAAPPQGMDVS</sequence>
<dbReference type="EMBL" id="JACIGK010000016">
    <property type="protein sequence ID" value="MBB4266740.1"/>
    <property type="molecule type" value="Genomic_DNA"/>
</dbReference>